<reference evidence="5" key="1">
    <citation type="journal article" date="2017" name="Nature">
        <title>The genome of Chenopodium quinoa.</title>
        <authorList>
            <person name="Jarvis D.E."/>
            <person name="Ho Y.S."/>
            <person name="Lightfoot D.J."/>
            <person name="Schmoeckel S.M."/>
            <person name="Li B."/>
            <person name="Borm T.J.A."/>
            <person name="Ohyanagi H."/>
            <person name="Mineta K."/>
            <person name="Michell C.T."/>
            <person name="Saber N."/>
            <person name="Kharbatia N.M."/>
            <person name="Rupper R.R."/>
            <person name="Sharp A.R."/>
            <person name="Dally N."/>
            <person name="Boughton B.A."/>
            <person name="Woo Y.H."/>
            <person name="Gao G."/>
            <person name="Schijlen E.G.W.M."/>
            <person name="Guo X."/>
            <person name="Momin A.A."/>
            <person name="Negrao S."/>
            <person name="Al-Babili S."/>
            <person name="Gehring C."/>
            <person name="Roessner U."/>
            <person name="Jung C."/>
            <person name="Murphy K."/>
            <person name="Arold S.T."/>
            <person name="Gojobori T."/>
            <person name="van der Linden C.G."/>
            <person name="van Loo E.N."/>
            <person name="Jellen E.N."/>
            <person name="Maughan P.J."/>
            <person name="Tester M."/>
        </authorList>
    </citation>
    <scope>NUCLEOTIDE SEQUENCE [LARGE SCALE GENOMIC DNA]</scope>
    <source>
        <strain evidence="5">cv. PI 614886</strain>
    </source>
</reference>
<dbReference type="GO" id="GO:1990904">
    <property type="term" value="C:ribonucleoprotein complex"/>
    <property type="evidence" value="ECO:0007669"/>
    <property type="project" value="UniProtKB-KW"/>
</dbReference>
<name>A0A803L6Y3_CHEQI</name>
<proteinExistence type="inferred from homology"/>
<dbReference type="PANTHER" id="PTHR10052">
    <property type="entry name" value="60S RIBOSOMAL PROTEIN L18A"/>
    <property type="match status" value="1"/>
</dbReference>
<keyword evidence="2" id="KW-0689">Ribosomal protein</keyword>
<accession>A0A803L6Y3</accession>
<dbReference type="GO" id="GO:0005840">
    <property type="term" value="C:ribosome"/>
    <property type="evidence" value="ECO:0007669"/>
    <property type="project" value="UniProtKB-KW"/>
</dbReference>
<evidence type="ECO:0000313" key="6">
    <source>
        <dbReference type="Proteomes" id="UP000596660"/>
    </source>
</evidence>
<dbReference type="GO" id="GO:0003735">
    <property type="term" value="F:structural constituent of ribosome"/>
    <property type="evidence" value="ECO:0007669"/>
    <property type="project" value="InterPro"/>
</dbReference>
<evidence type="ECO:0000256" key="1">
    <source>
        <dbReference type="ARBA" id="ARBA00009362"/>
    </source>
</evidence>
<feature type="domain" description="Large ribosomal subunit protein eL20" evidence="4">
    <location>
        <begin position="7"/>
        <end position="128"/>
    </location>
</feature>
<evidence type="ECO:0000259" key="4">
    <source>
        <dbReference type="Pfam" id="PF01775"/>
    </source>
</evidence>
<dbReference type="InterPro" id="IPR028877">
    <property type="entry name" value="Ribosomal_eL20"/>
</dbReference>
<dbReference type="InterPro" id="IPR007942">
    <property type="entry name" value="PLipase-like"/>
</dbReference>
<evidence type="ECO:0000256" key="2">
    <source>
        <dbReference type="ARBA" id="ARBA00022980"/>
    </source>
</evidence>
<sequence length="559" mass="63370">MGYFRFHQYQVVGRGLPTESDEHPKIYRMKLWATNEVRAKSKFWYFLRKLKKVKKSNGQILAINEIYEKNPTVIKNYGIWLRYQSRTGYHNMYKEFRDTTLNGAVEQMYTEMASRHRVRAPCIQIIKTATVPDELCKRENTKQFHSKDIKFPLVYKKHTSHSRVAKRIETCEKLADFVLKVSASQSPAVTPSELTPCSTLKSQSKAVSSCPTTTPEPEELAMVRACSLATSGRYPVRRVRHVPCRRNKSTAAIGAIKKESSDDGVADTFCAGTPLSLSLHDPVFQALSTQLGEGSECIQSSPPLSSVPKAVNGNPMFNEHTPLREAIMPPIEEVPNSPSEADSNARQATSLNLSDMAAMDDDCSSFDSVLSDPLVTVGNYRVKENLAPILRDVLSKYGDIAAQCVKKSVLHRSWLVESVCDIVEKLRTVEFVHLTAVEVDSFRVFVQDIESDNVEVGWLHQRLDEIYEAKRLLKESSKVKQAKSQNHHLTKRKEEEIKAYKREIKEYEEEICKRQEKIASANEELEVRMAEGKDLNEILSYTKAQVKRFHCGSMISGLI</sequence>
<evidence type="ECO:0000256" key="3">
    <source>
        <dbReference type="ARBA" id="ARBA00023274"/>
    </source>
</evidence>
<dbReference type="InterPro" id="IPR021138">
    <property type="entry name" value="Ribosomal_eL20_eukaryotes"/>
</dbReference>
<protein>
    <recommendedName>
        <fullName evidence="4">Large ribosomal subunit protein eL20 domain-containing protein</fullName>
    </recommendedName>
</protein>
<dbReference type="AlphaFoldDB" id="A0A803L6Y3"/>
<dbReference type="Pfam" id="PF01775">
    <property type="entry name" value="Ribosomal_L18A"/>
    <property type="match status" value="1"/>
</dbReference>
<dbReference type="Proteomes" id="UP000596660">
    <property type="component" value="Unplaced"/>
</dbReference>
<dbReference type="FunFam" id="3.10.20.10:FF:000002">
    <property type="entry name" value="60S ribosomal protein L18a"/>
    <property type="match status" value="1"/>
</dbReference>
<dbReference type="Gramene" id="AUR62007622-RA">
    <property type="protein sequence ID" value="AUR62007622-RA:cds"/>
    <property type="gene ID" value="AUR62007622"/>
</dbReference>
<comment type="similarity">
    <text evidence="1">Belongs to the eukaryotic ribosomal protein eL20 family.</text>
</comment>
<dbReference type="Gene3D" id="3.10.20.10">
    <property type="match status" value="2"/>
</dbReference>
<keyword evidence="6" id="KW-1185">Reference proteome</keyword>
<dbReference type="HAMAP" id="MF_00273">
    <property type="entry name" value="Ribosomal_eL20"/>
    <property type="match status" value="1"/>
</dbReference>
<dbReference type="EnsemblPlants" id="AUR62007622-RA">
    <property type="protein sequence ID" value="AUR62007622-RA:cds"/>
    <property type="gene ID" value="AUR62007622"/>
</dbReference>
<dbReference type="SUPFAM" id="SSF160374">
    <property type="entry name" value="RplX-like"/>
    <property type="match status" value="1"/>
</dbReference>
<reference evidence="5" key="2">
    <citation type="submission" date="2021-03" db="UniProtKB">
        <authorList>
            <consortium name="EnsemblPlants"/>
        </authorList>
    </citation>
    <scope>IDENTIFICATION</scope>
</reference>
<dbReference type="Pfam" id="PF05278">
    <property type="entry name" value="PEARLI-4"/>
    <property type="match status" value="1"/>
</dbReference>
<evidence type="ECO:0000313" key="5">
    <source>
        <dbReference type="EnsemblPlants" id="AUR62007622-RA:cds"/>
    </source>
</evidence>
<organism evidence="5 6">
    <name type="scientific">Chenopodium quinoa</name>
    <name type="common">Quinoa</name>
    <dbReference type="NCBI Taxonomy" id="63459"/>
    <lineage>
        <taxon>Eukaryota</taxon>
        <taxon>Viridiplantae</taxon>
        <taxon>Streptophyta</taxon>
        <taxon>Embryophyta</taxon>
        <taxon>Tracheophyta</taxon>
        <taxon>Spermatophyta</taxon>
        <taxon>Magnoliopsida</taxon>
        <taxon>eudicotyledons</taxon>
        <taxon>Gunneridae</taxon>
        <taxon>Pentapetalae</taxon>
        <taxon>Caryophyllales</taxon>
        <taxon>Chenopodiaceae</taxon>
        <taxon>Chenopodioideae</taxon>
        <taxon>Atripliceae</taxon>
        <taxon>Chenopodium</taxon>
    </lineage>
</organism>
<dbReference type="FunFam" id="3.10.20.10:FF:000001">
    <property type="entry name" value="60S ribosomal protein L18a"/>
    <property type="match status" value="1"/>
</dbReference>
<dbReference type="GO" id="GO:0006412">
    <property type="term" value="P:translation"/>
    <property type="evidence" value="ECO:0007669"/>
    <property type="project" value="InterPro"/>
</dbReference>
<keyword evidence="3" id="KW-0687">Ribonucleoprotein</keyword>
<dbReference type="InterPro" id="IPR023573">
    <property type="entry name" value="Ribosomal_eL20_dom"/>
</dbReference>